<dbReference type="Pfam" id="PF05699">
    <property type="entry name" value="Dimer_Tnp_hAT"/>
    <property type="match status" value="1"/>
</dbReference>
<evidence type="ECO:0000313" key="2">
    <source>
        <dbReference type="EMBL" id="KAJ7651810.1"/>
    </source>
</evidence>
<dbReference type="InterPro" id="IPR008906">
    <property type="entry name" value="HATC_C_dom"/>
</dbReference>
<reference evidence="2" key="1">
    <citation type="submission" date="2023-03" db="EMBL/GenBank/DDBJ databases">
        <title>Massive genome expansion in bonnet fungi (Mycena s.s.) driven by repeated elements and novel gene families across ecological guilds.</title>
        <authorList>
            <consortium name="Lawrence Berkeley National Laboratory"/>
            <person name="Harder C.B."/>
            <person name="Miyauchi S."/>
            <person name="Viragh M."/>
            <person name="Kuo A."/>
            <person name="Thoen E."/>
            <person name="Andreopoulos B."/>
            <person name="Lu D."/>
            <person name="Skrede I."/>
            <person name="Drula E."/>
            <person name="Henrissat B."/>
            <person name="Morin E."/>
            <person name="Kohler A."/>
            <person name="Barry K."/>
            <person name="LaButti K."/>
            <person name="Morin E."/>
            <person name="Salamov A."/>
            <person name="Lipzen A."/>
            <person name="Mereny Z."/>
            <person name="Hegedus B."/>
            <person name="Baldrian P."/>
            <person name="Stursova M."/>
            <person name="Weitz H."/>
            <person name="Taylor A."/>
            <person name="Grigoriev I.V."/>
            <person name="Nagy L.G."/>
            <person name="Martin F."/>
            <person name="Kauserud H."/>
        </authorList>
    </citation>
    <scope>NUCLEOTIDE SEQUENCE</scope>
    <source>
        <strain evidence="2">CBHHK067</strain>
    </source>
</reference>
<dbReference type="AlphaFoldDB" id="A0AAD7CLA5"/>
<feature type="domain" description="HAT C-terminal dimerisation" evidence="1">
    <location>
        <begin position="4"/>
        <end position="50"/>
    </location>
</feature>
<sequence length="58" mass="6474">PFYSLVCRSCFLPGSAVAVEHIFSGGRDTISLRRASLKPHTISTLMMVKRGFVLCEMR</sequence>
<accession>A0AAD7CLA5</accession>
<dbReference type="SUPFAM" id="SSF53098">
    <property type="entry name" value="Ribonuclease H-like"/>
    <property type="match status" value="1"/>
</dbReference>
<proteinExistence type="predicted"/>
<feature type="non-terminal residue" evidence="2">
    <location>
        <position position="1"/>
    </location>
</feature>
<dbReference type="GO" id="GO:0046983">
    <property type="term" value="F:protein dimerization activity"/>
    <property type="evidence" value="ECO:0007669"/>
    <property type="project" value="InterPro"/>
</dbReference>
<dbReference type="Proteomes" id="UP001221757">
    <property type="component" value="Unassembled WGS sequence"/>
</dbReference>
<protein>
    <recommendedName>
        <fullName evidence="1">HAT C-terminal dimerisation domain-containing protein</fullName>
    </recommendedName>
</protein>
<organism evidence="2 3">
    <name type="scientific">Mycena rosella</name>
    <name type="common">Pink bonnet</name>
    <name type="synonym">Agaricus rosellus</name>
    <dbReference type="NCBI Taxonomy" id="1033263"/>
    <lineage>
        <taxon>Eukaryota</taxon>
        <taxon>Fungi</taxon>
        <taxon>Dikarya</taxon>
        <taxon>Basidiomycota</taxon>
        <taxon>Agaricomycotina</taxon>
        <taxon>Agaricomycetes</taxon>
        <taxon>Agaricomycetidae</taxon>
        <taxon>Agaricales</taxon>
        <taxon>Marasmiineae</taxon>
        <taxon>Mycenaceae</taxon>
        <taxon>Mycena</taxon>
    </lineage>
</organism>
<comment type="caution">
    <text evidence="2">The sequence shown here is derived from an EMBL/GenBank/DDBJ whole genome shotgun (WGS) entry which is preliminary data.</text>
</comment>
<gene>
    <name evidence="2" type="ORF">B0H17DRAFT_958290</name>
</gene>
<keyword evidence="3" id="KW-1185">Reference proteome</keyword>
<evidence type="ECO:0000259" key="1">
    <source>
        <dbReference type="Pfam" id="PF05699"/>
    </source>
</evidence>
<evidence type="ECO:0000313" key="3">
    <source>
        <dbReference type="Proteomes" id="UP001221757"/>
    </source>
</evidence>
<dbReference type="InterPro" id="IPR012337">
    <property type="entry name" value="RNaseH-like_sf"/>
</dbReference>
<dbReference type="EMBL" id="JARKIE010000358">
    <property type="protein sequence ID" value="KAJ7651810.1"/>
    <property type="molecule type" value="Genomic_DNA"/>
</dbReference>
<name>A0AAD7CLA5_MYCRO</name>